<name>A0A0G1X7T2_9BACT</name>
<keyword evidence="1" id="KW-0812">Transmembrane</keyword>
<keyword evidence="1" id="KW-0472">Membrane</keyword>
<dbReference type="Proteomes" id="UP000033882">
    <property type="component" value="Unassembled WGS sequence"/>
</dbReference>
<dbReference type="EMBL" id="LCPB01000002">
    <property type="protein sequence ID" value="KKU90430.1"/>
    <property type="molecule type" value="Genomic_DNA"/>
</dbReference>
<evidence type="ECO:0000313" key="2">
    <source>
        <dbReference type="EMBL" id="KKU90430.1"/>
    </source>
</evidence>
<feature type="transmembrane region" description="Helical" evidence="1">
    <location>
        <begin position="47"/>
        <end position="65"/>
    </location>
</feature>
<organism evidence="2 3">
    <name type="scientific">Candidatus Wolfebacteria bacterium GW2011_GWA2_47_9b</name>
    <dbReference type="NCBI Taxonomy" id="1619005"/>
    <lineage>
        <taxon>Bacteria</taxon>
        <taxon>Candidatus Wolfeibacteriota</taxon>
    </lineage>
</organism>
<evidence type="ECO:0000313" key="3">
    <source>
        <dbReference type="Proteomes" id="UP000033882"/>
    </source>
</evidence>
<gene>
    <name evidence="2" type="ORF">UY19_C0002G0003</name>
</gene>
<feature type="transmembrane region" description="Helical" evidence="1">
    <location>
        <begin position="12"/>
        <end position="35"/>
    </location>
</feature>
<evidence type="ECO:0000256" key="1">
    <source>
        <dbReference type="SAM" id="Phobius"/>
    </source>
</evidence>
<comment type="caution">
    <text evidence="2">The sequence shown here is derived from an EMBL/GenBank/DDBJ whole genome shotgun (WGS) entry which is preliminary data.</text>
</comment>
<keyword evidence="1" id="KW-1133">Transmembrane helix</keyword>
<dbReference type="AlphaFoldDB" id="A0A0G1X7T2"/>
<protein>
    <submittedName>
        <fullName evidence="2">Uncharacterized protein</fullName>
    </submittedName>
</protein>
<accession>A0A0G1X7T2</accession>
<proteinExistence type="predicted"/>
<sequence length="71" mass="8004">MNLFSYKTFLEVITIIITNLTSGWFGALLITTGFINGITFDKYLKSLMLNLQYGILGLIVSLLLTERIKSL</sequence>
<reference evidence="2 3" key="1">
    <citation type="journal article" date="2015" name="Nature">
        <title>rRNA introns, odd ribosomes, and small enigmatic genomes across a large radiation of phyla.</title>
        <authorList>
            <person name="Brown C.T."/>
            <person name="Hug L.A."/>
            <person name="Thomas B.C."/>
            <person name="Sharon I."/>
            <person name="Castelle C.J."/>
            <person name="Singh A."/>
            <person name="Wilkins M.J."/>
            <person name="Williams K.H."/>
            <person name="Banfield J.F."/>
        </authorList>
    </citation>
    <scope>NUCLEOTIDE SEQUENCE [LARGE SCALE GENOMIC DNA]</scope>
</reference>